<feature type="domain" description="Core-binding (CB)" evidence="8">
    <location>
        <begin position="1"/>
        <end position="77"/>
    </location>
</feature>
<dbReference type="GO" id="GO:0015074">
    <property type="term" value="P:DNA integration"/>
    <property type="evidence" value="ECO:0007669"/>
    <property type="project" value="UniProtKB-KW"/>
</dbReference>
<name>A0A7W0HMG2_9BACT</name>
<protein>
    <submittedName>
        <fullName evidence="9">Integrase</fullName>
    </submittedName>
</protein>
<evidence type="ECO:0000256" key="1">
    <source>
        <dbReference type="ARBA" id="ARBA00008857"/>
    </source>
</evidence>
<reference evidence="9 10" key="1">
    <citation type="submission" date="2020-07" db="EMBL/GenBank/DDBJ databases">
        <title>Genomic Encyclopedia of Type Strains, Phase IV (KMG-IV): sequencing the most valuable type-strain genomes for metagenomic binning, comparative biology and taxonomic classification.</title>
        <authorList>
            <person name="Goeker M."/>
        </authorList>
    </citation>
    <scope>NUCLEOTIDE SEQUENCE [LARGE SCALE GENOMIC DNA]</scope>
    <source>
        <strain evidence="9 10">DSM 17721</strain>
    </source>
</reference>
<dbReference type="RefSeq" id="WP_220128427.1">
    <property type="nucleotide sequence ID" value="NZ_JACDUS010000016.1"/>
</dbReference>
<dbReference type="Pfam" id="PF00589">
    <property type="entry name" value="Phage_integrase"/>
    <property type="match status" value="1"/>
</dbReference>
<dbReference type="InterPro" id="IPR050808">
    <property type="entry name" value="Phage_Integrase"/>
</dbReference>
<dbReference type="PROSITE" id="PS51898">
    <property type="entry name" value="TYR_RECOMBINASE"/>
    <property type="match status" value="1"/>
</dbReference>
<dbReference type="PANTHER" id="PTHR30629">
    <property type="entry name" value="PROPHAGE INTEGRASE"/>
    <property type="match status" value="1"/>
</dbReference>
<dbReference type="AlphaFoldDB" id="A0A7W0HMG2"/>
<dbReference type="GO" id="GO:0003677">
    <property type="term" value="F:DNA binding"/>
    <property type="evidence" value="ECO:0007669"/>
    <property type="project" value="UniProtKB-UniRule"/>
</dbReference>
<organism evidence="9 10">
    <name type="scientific">Desulfosalsimonas propionicica</name>
    <dbReference type="NCBI Taxonomy" id="332175"/>
    <lineage>
        <taxon>Bacteria</taxon>
        <taxon>Pseudomonadati</taxon>
        <taxon>Thermodesulfobacteriota</taxon>
        <taxon>Desulfobacteria</taxon>
        <taxon>Desulfobacterales</taxon>
        <taxon>Desulfosalsimonadaceae</taxon>
        <taxon>Desulfosalsimonas</taxon>
    </lineage>
</organism>
<dbReference type="InterPro" id="IPR013762">
    <property type="entry name" value="Integrase-like_cat_sf"/>
</dbReference>
<keyword evidence="10" id="KW-1185">Reference proteome</keyword>
<evidence type="ECO:0000313" key="9">
    <source>
        <dbReference type="EMBL" id="MBA2883056.1"/>
    </source>
</evidence>
<evidence type="ECO:0000259" key="7">
    <source>
        <dbReference type="PROSITE" id="PS51898"/>
    </source>
</evidence>
<evidence type="ECO:0000256" key="6">
    <source>
        <dbReference type="SAM" id="MobiDB-lite"/>
    </source>
</evidence>
<keyword evidence="3 5" id="KW-0238">DNA-binding</keyword>
<evidence type="ECO:0000256" key="2">
    <source>
        <dbReference type="ARBA" id="ARBA00022908"/>
    </source>
</evidence>
<dbReference type="CDD" id="cd00796">
    <property type="entry name" value="INT_Rci_Hp1_C"/>
    <property type="match status" value="1"/>
</dbReference>
<dbReference type="InterPro" id="IPR002104">
    <property type="entry name" value="Integrase_catalytic"/>
</dbReference>
<dbReference type="GO" id="GO:0006310">
    <property type="term" value="P:DNA recombination"/>
    <property type="evidence" value="ECO:0007669"/>
    <property type="project" value="UniProtKB-KW"/>
</dbReference>
<dbReference type="PANTHER" id="PTHR30629:SF2">
    <property type="entry name" value="PROPHAGE INTEGRASE INTS-RELATED"/>
    <property type="match status" value="1"/>
</dbReference>
<dbReference type="InterPro" id="IPR010998">
    <property type="entry name" value="Integrase_recombinase_N"/>
</dbReference>
<evidence type="ECO:0000256" key="4">
    <source>
        <dbReference type="ARBA" id="ARBA00023172"/>
    </source>
</evidence>
<accession>A0A7W0HMG2</accession>
<dbReference type="Gene3D" id="1.10.443.10">
    <property type="entry name" value="Intergrase catalytic core"/>
    <property type="match status" value="1"/>
</dbReference>
<proteinExistence type="inferred from homology"/>
<comment type="caution">
    <text evidence="9">The sequence shown here is derived from an EMBL/GenBank/DDBJ whole genome shotgun (WGS) entry which is preliminary data.</text>
</comment>
<dbReference type="SUPFAM" id="SSF56349">
    <property type="entry name" value="DNA breaking-rejoining enzymes"/>
    <property type="match status" value="1"/>
</dbReference>
<comment type="similarity">
    <text evidence="1">Belongs to the 'phage' integrase family.</text>
</comment>
<dbReference type="InterPro" id="IPR044068">
    <property type="entry name" value="CB"/>
</dbReference>
<keyword evidence="4" id="KW-0233">DNA recombination</keyword>
<dbReference type="Proteomes" id="UP000525298">
    <property type="component" value="Unassembled WGS sequence"/>
</dbReference>
<evidence type="ECO:0000256" key="5">
    <source>
        <dbReference type="PROSITE-ProRule" id="PRU01248"/>
    </source>
</evidence>
<feature type="domain" description="Tyr recombinase" evidence="7">
    <location>
        <begin position="97"/>
        <end position="277"/>
    </location>
</feature>
<sequence>MQQIGKSYFEEKEDSLRGYYADINRFELHITPLVGDRKVSELTILDVAKIKKALADRSPGTVWNVLELLRRIVNYGAKTGLCPRLNFIMPMPKKDNEVIEFLTAEEMQRLQEQMDAWPTSEAPRMLKLAMFTGMRRGEIFGLQDQDLDFDHKLIRLSDPKGGRTVKLPMNPIAEEILLEQLEHRNRLHPDWSYVFPGRGGHKRATSKAVQRIKEKAGLPEKFRIFHGLRHHFAVTLANSGEFTLDMIGELLTHKSHQMTRRYASFLPDSKQKASTRAAELLQPTKSKKNKNEKSEG</sequence>
<dbReference type="Gene3D" id="1.10.150.130">
    <property type="match status" value="1"/>
</dbReference>
<evidence type="ECO:0000256" key="3">
    <source>
        <dbReference type="ARBA" id="ARBA00023125"/>
    </source>
</evidence>
<dbReference type="EMBL" id="JACDUS010000016">
    <property type="protein sequence ID" value="MBA2883056.1"/>
    <property type="molecule type" value="Genomic_DNA"/>
</dbReference>
<evidence type="ECO:0000259" key="8">
    <source>
        <dbReference type="PROSITE" id="PS51900"/>
    </source>
</evidence>
<keyword evidence="2" id="KW-0229">DNA integration</keyword>
<feature type="region of interest" description="Disordered" evidence="6">
    <location>
        <begin position="266"/>
        <end position="296"/>
    </location>
</feature>
<evidence type="ECO:0000313" key="10">
    <source>
        <dbReference type="Proteomes" id="UP000525298"/>
    </source>
</evidence>
<dbReference type="InterPro" id="IPR011010">
    <property type="entry name" value="DNA_brk_join_enz"/>
</dbReference>
<dbReference type="PROSITE" id="PS51900">
    <property type="entry name" value="CB"/>
    <property type="match status" value="1"/>
</dbReference>
<gene>
    <name evidence="9" type="ORF">HNR65_003413</name>
</gene>